<evidence type="ECO:0008006" key="2">
    <source>
        <dbReference type="Google" id="ProtNLM"/>
    </source>
</evidence>
<gene>
    <name evidence="1" type="ORF">NCTC12965_04398</name>
</gene>
<evidence type="ECO:0000313" key="1">
    <source>
        <dbReference type="EMBL" id="VTR39785.1"/>
    </source>
</evidence>
<dbReference type="AlphaFoldDB" id="A0A4U9V0B0"/>
<organism evidence="1">
    <name type="scientific">Serratia fonticola</name>
    <dbReference type="NCBI Taxonomy" id="47917"/>
    <lineage>
        <taxon>Bacteria</taxon>
        <taxon>Pseudomonadati</taxon>
        <taxon>Pseudomonadota</taxon>
        <taxon>Gammaproteobacteria</taxon>
        <taxon>Enterobacterales</taxon>
        <taxon>Yersiniaceae</taxon>
        <taxon>Serratia</taxon>
    </lineage>
</organism>
<sequence>MYHLRLRTWAVYLLTLQGEITTNSLASVQDTLQKLYPDSWKTDLSALYLASSYRLLKMDDEANALLEPSWKQLSKAYDKGW</sequence>
<protein>
    <recommendedName>
        <fullName evidence="2">Soluble lytic murein transglycosylase</fullName>
    </recommendedName>
</protein>
<dbReference type="EMBL" id="CABEEZ010000097">
    <property type="protein sequence ID" value="VTR39785.1"/>
    <property type="molecule type" value="Genomic_DNA"/>
</dbReference>
<accession>A0A4U9V0B0</accession>
<name>A0A4U9V0B0_SERFO</name>
<reference evidence="1" key="1">
    <citation type="submission" date="2019-05" db="EMBL/GenBank/DDBJ databases">
        <authorList>
            <consortium name="Pathogen Informatics"/>
        </authorList>
    </citation>
    <scope>NUCLEOTIDE SEQUENCE [LARGE SCALE GENOMIC DNA]</scope>
    <source>
        <strain evidence="1">NCTC12965</strain>
    </source>
</reference>
<proteinExistence type="predicted"/>